<feature type="chain" id="PRO_5015059920" description="Rubredoxin-like domain-containing protein" evidence="2">
    <location>
        <begin position="20"/>
        <end position="162"/>
    </location>
</feature>
<keyword evidence="6" id="KW-1185">Reference proteome</keyword>
<evidence type="ECO:0000256" key="1">
    <source>
        <dbReference type="SAM" id="Phobius"/>
    </source>
</evidence>
<gene>
    <name evidence="3" type="ORF">POVWA1_040920</name>
    <name evidence="4" type="ORF">POVWA2_049450</name>
</gene>
<dbReference type="Proteomes" id="UP000078555">
    <property type="component" value="Unassembled WGS sequence"/>
</dbReference>
<sequence>MKLLAFMYIFTAPFVLTLSVRFERNLHYINNNILTNSKTNNKPTKYITSLYNHNEQTYLQKAQAGISHIRKNLGKGFGKGINSFAIAIIFLALTSVTGLFYKNQWKEAGTPSGSQKELFKYRCVKCNMVMFPAEGREQKFLKKSFICPNCGQSNMDKHLSKK</sequence>
<evidence type="ECO:0000313" key="6">
    <source>
        <dbReference type="Proteomes" id="UP000078555"/>
    </source>
</evidence>
<keyword evidence="2" id="KW-0732">Signal</keyword>
<reference evidence="3" key="2">
    <citation type="submission" date="2016-05" db="EMBL/GenBank/DDBJ databases">
        <authorList>
            <person name="Lavstsen T."/>
            <person name="Jespersen J.S."/>
        </authorList>
    </citation>
    <scope>NUCLEOTIDE SEQUENCE [LARGE SCALE GENOMIC DNA]</scope>
</reference>
<evidence type="ECO:0000256" key="2">
    <source>
        <dbReference type="SAM" id="SignalP"/>
    </source>
</evidence>
<proteinExistence type="predicted"/>
<feature type="signal peptide" evidence="2">
    <location>
        <begin position="1"/>
        <end position="19"/>
    </location>
</feature>
<reference evidence="5 6" key="1">
    <citation type="submission" date="2016-05" db="EMBL/GenBank/DDBJ databases">
        <authorList>
            <person name="Naeem Raeece"/>
        </authorList>
    </citation>
    <scope>NUCLEOTIDE SEQUENCE [LARGE SCALE GENOMIC DNA]</scope>
</reference>
<name>A0A1A8Z7L0_PLAOA</name>
<evidence type="ECO:0000313" key="3">
    <source>
        <dbReference type="EMBL" id="SBT39836.1"/>
    </source>
</evidence>
<organism evidence="3 6">
    <name type="scientific">Plasmodium ovale wallikeri</name>
    <dbReference type="NCBI Taxonomy" id="864142"/>
    <lineage>
        <taxon>Eukaryota</taxon>
        <taxon>Sar</taxon>
        <taxon>Alveolata</taxon>
        <taxon>Apicomplexa</taxon>
        <taxon>Aconoidasida</taxon>
        <taxon>Haemosporida</taxon>
        <taxon>Plasmodiidae</taxon>
        <taxon>Plasmodium</taxon>
        <taxon>Plasmodium (Plasmodium)</taxon>
    </lineage>
</organism>
<dbReference type="EMBL" id="FLRE01000177">
    <property type="protein sequence ID" value="SBT45197.1"/>
    <property type="molecule type" value="Genomic_DNA"/>
</dbReference>
<keyword evidence="1" id="KW-1133">Transmembrane helix</keyword>
<keyword evidence="1" id="KW-0812">Transmembrane</keyword>
<keyword evidence="1" id="KW-0472">Membrane</keyword>
<evidence type="ECO:0008006" key="7">
    <source>
        <dbReference type="Google" id="ProtNLM"/>
    </source>
</evidence>
<evidence type="ECO:0000313" key="5">
    <source>
        <dbReference type="Proteomes" id="UP000078550"/>
    </source>
</evidence>
<protein>
    <recommendedName>
        <fullName evidence="7">Rubredoxin-like domain-containing protein</fullName>
    </recommendedName>
</protein>
<dbReference type="Proteomes" id="UP000078550">
    <property type="component" value="Unassembled WGS sequence"/>
</dbReference>
<dbReference type="EMBL" id="FLRD01000112">
    <property type="protein sequence ID" value="SBT39836.1"/>
    <property type="molecule type" value="Genomic_DNA"/>
</dbReference>
<dbReference type="AlphaFoldDB" id="A0A1A8Z7L0"/>
<evidence type="ECO:0000313" key="4">
    <source>
        <dbReference type="EMBL" id="SBT45197.1"/>
    </source>
</evidence>
<feature type="transmembrane region" description="Helical" evidence="1">
    <location>
        <begin position="81"/>
        <end position="101"/>
    </location>
</feature>
<accession>A0A1A8Z7L0</accession>
<dbReference type="SUPFAM" id="SSF57802">
    <property type="entry name" value="Rubredoxin-like"/>
    <property type="match status" value="1"/>
</dbReference>